<keyword evidence="4" id="KW-1185">Reference proteome</keyword>
<organism evidence="3 4">
    <name type="scientific">Nocardioides phosphati</name>
    <dbReference type="NCBI Taxonomy" id="1867775"/>
    <lineage>
        <taxon>Bacteria</taxon>
        <taxon>Bacillati</taxon>
        <taxon>Actinomycetota</taxon>
        <taxon>Actinomycetes</taxon>
        <taxon>Propionibacteriales</taxon>
        <taxon>Nocardioidaceae</taxon>
        <taxon>Nocardioides</taxon>
    </lineage>
</organism>
<evidence type="ECO:0000259" key="2">
    <source>
        <dbReference type="Pfam" id="PF02384"/>
    </source>
</evidence>
<dbReference type="InterPro" id="IPR003356">
    <property type="entry name" value="DNA_methylase_A-5"/>
</dbReference>
<dbReference type="CDD" id="cd02440">
    <property type="entry name" value="AdoMet_MTases"/>
    <property type="match status" value="1"/>
</dbReference>
<accession>A0ABQ2NFI1</accession>
<dbReference type="PRINTS" id="PR00507">
    <property type="entry name" value="N12N6MTFRASE"/>
</dbReference>
<dbReference type="PROSITE" id="PS00092">
    <property type="entry name" value="N6_MTASE"/>
    <property type="match status" value="1"/>
</dbReference>
<comment type="caution">
    <text evidence="3">The sequence shown here is derived from an EMBL/GenBank/DDBJ whole genome shotgun (WGS) entry which is preliminary data.</text>
</comment>
<protein>
    <recommendedName>
        <fullName evidence="2">DNA methylase adenine-specific domain-containing protein</fullName>
    </recommendedName>
</protein>
<dbReference type="InterPro" id="IPR052916">
    <property type="entry name" value="Type-I_RE_MTase_Subunit"/>
</dbReference>
<name>A0ABQ2NFI1_9ACTN</name>
<keyword evidence="1" id="KW-0680">Restriction system</keyword>
<dbReference type="Pfam" id="PF02384">
    <property type="entry name" value="N6_Mtase"/>
    <property type="match status" value="1"/>
</dbReference>
<proteinExistence type="predicted"/>
<dbReference type="Gene3D" id="3.40.50.150">
    <property type="entry name" value="Vaccinia Virus protein VP39"/>
    <property type="match status" value="1"/>
</dbReference>
<dbReference type="Proteomes" id="UP000655410">
    <property type="component" value="Unassembled WGS sequence"/>
</dbReference>
<dbReference type="EMBL" id="BMNI01000019">
    <property type="protein sequence ID" value="GGO94304.1"/>
    <property type="molecule type" value="Genomic_DNA"/>
</dbReference>
<dbReference type="PANTHER" id="PTHR42998:SF1">
    <property type="entry name" value="TYPE I RESTRICTION ENZYME HINDI METHYLASE SUBUNIT"/>
    <property type="match status" value="1"/>
</dbReference>
<evidence type="ECO:0000256" key="1">
    <source>
        <dbReference type="ARBA" id="ARBA00022747"/>
    </source>
</evidence>
<sequence length="113" mass="12309">MLDPAAGSGGMFVQCAKFVERHHESASRKLSVFGAEKTEDTVPLAAKMNLALHGLSGDIRQANSYYEDPHRVVGAFDFVIANPPFNVDKIKKEQLAVMPSHVGRDPATTRSDL</sequence>
<dbReference type="InterPro" id="IPR029063">
    <property type="entry name" value="SAM-dependent_MTases_sf"/>
</dbReference>
<evidence type="ECO:0000313" key="3">
    <source>
        <dbReference type="EMBL" id="GGO94304.1"/>
    </source>
</evidence>
<dbReference type="PANTHER" id="PTHR42998">
    <property type="entry name" value="TYPE I RESTRICTION ENZYME HINDVIIP M PROTEIN-RELATED"/>
    <property type="match status" value="1"/>
</dbReference>
<gene>
    <name evidence="3" type="ORF">GCM10011584_35020</name>
</gene>
<feature type="domain" description="DNA methylase adenine-specific" evidence="2">
    <location>
        <begin position="2"/>
        <end position="95"/>
    </location>
</feature>
<evidence type="ECO:0000313" key="4">
    <source>
        <dbReference type="Proteomes" id="UP000655410"/>
    </source>
</evidence>
<dbReference type="SUPFAM" id="SSF53335">
    <property type="entry name" value="S-adenosyl-L-methionine-dependent methyltransferases"/>
    <property type="match status" value="1"/>
</dbReference>
<reference evidence="4" key="1">
    <citation type="journal article" date="2019" name="Int. J. Syst. Evol. Microbiol.">
        <title>The Global Catalogue of Microorganisms (GCM) 10K type strain sequencing project: providing services to taxonomists for standard genome sequencing and annotation.</title>
        <authorList>
            <consortium name="The Broad Institute Genomics Platform"/>
            <consortium name="The Broad Institute Genome Sequencing Center for Infectious Disease"/>
            <person name="Wu L."/>
            <person name="Ma J."/>
        </authorList>
    </citation>
    <scope>NUCLEOTIDE SEQUENCE [LARGE SCALE GENOMIC DNA]</scope>
    <source>
        <strain evidence="4">CGMCC 4.7371</strain>
    </source>
</reference>
<dbReference type="InterPro" id="IPR002052">
    <property type="entry name" value="DNA_methylase_N6_adenine_CS"/>
</dbReference>